<gene>
    <name evidence="4" type="ORF">CEUTPL_LOCUS8061</name>
</gene>
<keyword evidence="1" id="KW-0472">Membrane</keyword>
<feature type="transmembrane region" description="Helical" evidence="1">
    <location>
        <begin position="240"/>
        <end position="258"/>
    </location>
</feature>
<feature type="chain" id="PRO_5040364539" description="Peptidase S1 domain-containing protein" evidence="2">
    <location>
        <begin position="21"/>
        <end position="259"/>
    </location>
</feature>
<dbReference type="InterPro" id="IPR001314">
    <property type="entry name" value="Peptidase_S1A"/>
</dbReference>
<accession>A0A9N9MM40</accession>
<dbReference type="GO" id="GO:0006508">
    <property type="term" value="P:proteolysis"/>
    <property type="evidence" value="ECO:0007669"/>
    <property type="project" value="InterPro"/>
</dbReference>
<dbReference type="PROSITE" id="PS50240">
    <property type="entry name" value="TRYPSIN_DOM"/>
    <property type="match status" value="1"/>
</dbReference>
<evidence type="ECO:0000256" key="2">
    <source>
        <dbReference type="SAM" id="SignalP"/>
    </source>
</evidence>
<feature type="domain" description="Peptidase S1" evidence="3">
    <location>
        <begin position="4"/>
        <end position="236"/>
    </location>
</feature>
<keyword evidence="1" id="KW-0812">Transmembrane</keyword>
<dbReference type="PANTHER" id="PTHR24260:SF136">
    <property type="entry name" value="GH08193P-RELATED"/>
    <property type="match status" value="1"/>
</dbReference>
<name>A0A9N9MM40_9CUCU</name>
<dbReference type="InterPro" id="IPR043504">
    <property type="entry name" value="Peptidase_S1_PA_chymotrypsin"/>
</dbReference>
<dbReference type="InterPro" id="IPR051333">
    <property type="entry name" value="CLIP_Serine_Protease"/>
</dbReference>
<dbReference type="Gene3D" id="2.40.10.10">
    <property type="entry name" value="Trypsin-like serine proteases"/>
    <property type="match status" value="1"/>
</dbReference>
<dbReference type="OrthoDB" id="8030239at2759"/>
<keyword evidence="5" id="KW-1185">Reference proteome</keyword>
<evidence type="ECO:0000313" key="4">
    <source>
        <dbReference type="EMBL" id="CAG9767498.1"/>
    </source>
</evidence>
<dbReference type="PANTHER" id="PTHR24260">
    <property type="match status" value="1"/>
</dbReference>
<keyword evidence="1" id="KW-1133">Transmembrane helix</keyword>
<evidence type="ECO:0000313" key="5">
    <source>
        <dbReference type="Proteomes" id="UP001152799"/>
    </source>
</evidence>
<feature type="signal peptide" evidence="2">
    <location>
        <begin position="1"/>
        <end position="20"/>
    </location>
</feature>
<dbReference type="InterPro" id="IPR001254">
    <property type="entry name" value="Trypsin_dom"/>
</dbReference>
<dbReference type="SMART" id="SM00020">
    <property type="entry name" value="Tryp_SPc"/>
    <property type="match status" value="1"/>
</dbReference>
<dbReference type="GO" id="GO:0004252">
    <property type="term" value="F:serine-type endopeptidase activity"/>
    <property type="evidence" value="ECO:0007669"/>
    <property type="project" value="InterPro"/>
</dbReference>
<organism evidence="4 5">
    <name type="scientific">Ceutorhynchus assimilis</name>
    <name type="common">cabbage seed weevil</name>
    <dbReference type="NCBI Taxonomy" id="467358"/>
    <lineage>
        <taxon>Eukaryota</taxon>
        <taxon>Metazoa</taxon>
        <taxon>Ecdysozoa</taxon>
        <taxon>Arthropoda</taxon>
        <taxon>Hexapoda</taxon>
        <taxon>Insecta</taxon>
        <taxon>Pterygota</taxon>
        <taxon>Neoptera</taxon>
        <taxon>Endopterygota</taxon>
        <taxon>Coleoptera</taxon>
        <taxon>Polyphaga</taxon>
        <taxon>Cucujiformia</taxon>
        <taxon>Curculionidae</taxon>
        <taxon>Ceutorhynchinae</taxon>
        <taxon>Ceutorhynchus</taxon>
    </lineage>
</organism>
<dbReference type="InterPro" id="IPR018114">
    <property type="entry name" value="TRYPSIN_HIS"/>
</dbReference>
<dbReference type="InterPro" id="IPR009003">
    <property type="entry name" value="Peptidase_S1_PA"/>
</dbReference>
<keyword evidence="2" id="KW-0732">Signal</keyword>
<reference evidence="4" key="1">
    <citation type="submission" date="2022-01" db="EMBL/GenBank/DDBJ databases">
        <authorList>
            <person name="King R."/>
        </authorList>
    </citation>
    <scope>NUCLEOTIDE SEQUENCE</scope>
</reference>
<dbReference type="PROSITE" id="PS00134">
    <property type="entry name" value="TRYPSIN_HIS"/>
    <property type="match status" value="1"/>
</dbReference>
<dbReference type="EMBL" id="OU892280">
    <property type="protein sequence ID" value="CAG9767498.1"/>
    <property type="molecule type" value="Genomic_DNA"/>
</dbReference>
<dbReference type="PRINTS" id="PR00722">
    <property type="entry name" value="CHYMOTRYPSIN"/>
</dbReference>
<dbReference type="Proteomes" id="UP001152799">
    <property type="component" value="Chromosome 4"/>
</dbReference>
<protein>
    <recommendedName>
        <fullName evidence="3">Peptidase S1 domain-containing protein</fullName>
    </recommendedName>
</protein>
<proteinExistence type="predicted"/>
<dbReference type="SUPFAM" id="SSF50494">
    <property type="entry name" value="Trypsin-like serine proteases"/>
    <property type="match status" value="1"/>
</dbReference>
<dbReference type="AlphaFoldDB" id="A0A9N9MM40"/>
<evidence type="ECO:0000259" key="3">
    <source>
        <dbReference type="PROSITE" id="PS50240"/>
    </source>
</evidence>
<evidence type="ECO:0000256" key="1">
    <source>
        <dbReference type="SAM" id="Phobius"/>
    </source>
</evidence>
<dbReference type="Pfam" id="PF00089">
    <property type="entry name" value="Trypsin"/>
    <property type="match status" value="1"/>
</dbReference>
<sequence length="259" mass="28589">MKFVLGGVVVLGVVTLTIIAQQTIDPASPYPYLVGICATNTSFKCHGILVSKNKVLTAGHCLEGLKEVRVYLADPGMNNSCTYNSNGHTVNSTFIKLHEKYENLENGAIMNDVAMIKLSQPVNLTNFKVGNLTTAPLKTYYNKNITLHNSASKNIKVEVGVDAKCKDLYKNVFVEKEQGCFISPSHQEEAFDGNGFPLQLNGTVFGYTTIDPLKKVYCGLFVDIFAHYKWIHDEINGGHMTLGCCFIVLFGQILLWVVL</sequence>